<evidence type="ECO:0000313" key="2">
    <source>
        <dbReference type="Proteomes" id="UP000799439"/>
    </source>
</evidence>
<protein>
    <submittedName>
        <fullName evidence="1">Uncharacterized protein</fullName>
    </submittedName>
</protein>
<reference evidence="1" key="1">
    <citation type="journal article" date="2020" name="Stud. Mycol.">
        <title>101 Dothideomycetes genomes: a test case for predicting lifestyles and emergence of pathogens.</title>
        <authorList>
            <person name="Haridas S."/>
            <person name="Albert R."/>
            <person name="Binder M."/>
            <person name="Bloem J."/>
            <person name="Labutti K."/>
            <person name="Salamov A."/>
            <person name="Andreopoulos B."/>
            <person name="Baker S."/>
            <person name="Barry K."/>
            <person name="Bills G."/>
            <person name="Bluhm B."/>
            <person name="Cannon C."/>
            <person name="Castanera R."/>
            <person name="Culley D."/>
            <person name="Daum C."/>
            <person name="Ezra D."/>
            <person name="Gonzalez J."/>
            <person name="Henrissat B."/>
            <person name="Kuo A."/>
            <person name="Liang C."/>
            <person name="Lipzen A."/>
            <person name="Lutzoni F."/>
            <person name="Magnuson J."/>
            <person name="Mondo S."/>
            <person name="Nolan M."/>
            <person name="Ohm R."/>
            <person name="Pangilinan J."/>
            <person name="Park H.-J."/>
            <person name="Ramirez L."/>
            <person name="Alfaro M."/>
            <person name="Sun H."/>
            <person name="Tritt A."/>
            <person name="Yoshinaga Y."/>
            <person name="Zwiers L.-H."/>
            <person name="Turgeon B."/>
            <person name="Goodwin S."/>
            <person name="Spatafora J."/>
            <person name="Crous P."/>
            <person name="Grigoriev I."/>
        </authorList>
    </citation>
    <scope>NUCLEOTIDE SEQUENCE</scope>
    <source>
        <strain evidence="1">CBS 260.36</strain>
    </source>
</reference>
<accession>A0A9P4IVI5</accession>
<organism evidence="1 2">
    <name type="scientific">Myriangium duriaei CBS 260.36</name>
    <dbReference type="NCBI Taxonomy" id="1168546"/>
    <lineage>
        <taxon>Eukaryota</taxon>
        <taxon>Fungi</taxon>
        <taxon>Dikarya</taxon>
        <taxon>Ascomycota</taxon>
        <taxon>Pezizomycotina</taxon>
        <taxon>Dothideomycetes</taxon>
        <taxon>Dothideomycetidae</taxon>
        <taxon>Myriangiales</taxon>
        <taxon>Myriangiaceae</taxon>
        <taxon>Myriangium</taxon>
    </lineage>
</organism>
<evidence type="ECO:0000313" key="1">
    <source>
        <dbReference type="EMBL" id="KAF2150728.1"/>
    </source>
</evidence>
<name>A0A9P4IVI5_9PEZI</name>
<gene>
    <name evidence="1" type="ORF">K461DRAFT_270134</name>
</gene>
<dbReference type="AlphaFoldDB" id="A0A9P4IVI5"/>
<keyword evidence="2" id="KW-1185">Reference proteome</keyword>
<dbReference type="Proteomes" id="UP000799439">
    <property type="component" value="Unassembled WGS sequence"/>
</dbReference>
<dbReference type="EMBL" id="ML996089">
    <property type="protein sequence ID" value="KAF2150728.1"/>
    <property type="molecule type" value="Genomic_DNA"/>
</dbReference>
<sequence length="117" mass="13239">MPRARGKVWSPPQAQLRLTARPLACFISRHLCTKASRLYASPPLIVAVRRQPPRACAAGQPPTQSPRPKCSNATCHMPPSRWRHLTSRPPSIISERRLIHTPPPLPYIRAWTRRSVL</sequence>
<proteinExistence type="predicted"/>
<comment type="caution">
    <text evidence="1">The sequence shown here is derived from an EMBL/GenBank/DDBJ whole genome shotgun (WGS) entry which is preliminary data.</text>
</comment>